<accession>A0AA41X1B3</accession>
<keyword evidence="2" id="KW-1185">Reference proteome</keyword>
<sequence>MLSSHQEVLHQAINLLSDISKDDYVEIRQPYFSSSIGEHFRHVLDHFTALQLGHDQGFVNYNIRNRHSQIELFPELAKIQFTALQNWLGKLVENDLNTSFVVESEISISAKHSANVTSNLARELLFTTSHAIHHYAMIKVIRLLQNAEVPTDFGFAPATLTYLNQNLGSNY</sequence>
<dbReference type="SUPFAM" id="SSF109854">
    <property type="entry name" value="DinB/YfiT-like putative metalloenzymes"/>
    <property type="match status" value="1"/>
</dbReference>
<proteinExistence type="predicted"/>
<dbReference type="InterPro" id="IPR034660">
    <property type="entry name" value="DinB/YfiT-like"/>
</dbReference>
<gene>
    <name evidence="1" type="ORF">NLF92_04225</name>
</gene>
<evidence type="ECO:0000313" key="2">
    <source>
        <dbReference type="Proteomes" id="UP001165413"/>
    </source>
</evidence>
<dbReference type="RefSeq" id="WP_254099226.1">
    <property type="nucleotide sequence ID" value="NZ_JANATA010000005.1"/>
</dbReference>
<dbReference type="PANTHER" id="PTHR39473">
    <property type="match status" value="1"/>
</dbReference>
<organism evidence="1 2">
    <name type="scientific">Opacimonas viscosa</name>
    <dbReference type="NCBI Taxonomy" id="2961944"/>
    <lineage>
        <taxon>Bacteria</taxon>
        <taxon>Pseudomonadati</taxon>
        <taxon>Pseudomonadota</taxon>
        <taxon>Gammaproteobacteria</taxon>
        <taxon>Alteromonadales</taxon>
        <taxon>Alteromonadaceae</taxon>
        <taxon>Opacimonas</taxon>
    </lineage>
</organism>
<evidence type="ECO:0000313" key="1">
    <source>
        <dbReference type="EMBL" id="MCP3428148.1"/>
    </source>
</evidence>
<comment type="caution">
    <text evidence="1">The sequence shown here is derived from an EMBL/GenBank/DDBJ whole genome shotgun (WGS) entry which is preliminary data.</text>
</comment>
<name>A0AA41X1B3_9ALTE</name>
<protein>
    <submittedName>
        <fullName evidence="1">DinB family protein</fullName>
    </submittedName>
</protein>
<dbReference type="EMBL" id="JANATA010000005">
    <property type="protein sequence ID" value="MCP3428148.1"/>
    <property type="molecule type" value="Genomic_DNA"/>
</dbReference>
<dbReference type="AlphaFoldDB" id="A0AA41X1B3"/>
<dbReference type="PANTHER" id="PTHR39473:SF1">
    <property type="entry name" value="DINB-LIKE DOMAIN-CONTAINING PROTEIN"/>
    <property type="match status" value="1"/>
</dbReference>
<dbReference type="Proteomes" id="UP001165413">
    <property type="component" value="Unassembled WGS sequence"/>
</dbReference>
<reference evidence="1" key="1">
    <citation type="submission" date="2022-07" db="EMBL/GenBank/DDBJ databases">
        <title>Characterization of the Novel Bacterium Alteromonas immobilis LMIT006 and Alteromonas gregis LMIT007.</title>
        <authorList>
            <person name="Lin X."/>
        </authorList>
    </citation>
    <scope>NUCLEOTIDE SEQUENCE</scope>
    <source>
        <strain evidence="1">LMIT007</strain>
    </source>
</reference>